<feature type="transmembrane region" description="Helical" evidence="5">
    <location>
        <begin position="95"/>
        <end position="115"/>
    </location>
</feature>
<evidence type="ECO:0000256" key="4">
    <source>
        <dbReference type="ARBA" id="ARBA00023136"/>
    </source>
</evidence>
<evidence type="ECO:0000256" key="5">
    <source>
        <dbReference type="SAM" id="Phobius"/>
    </source>
</evidence>
<feature type="transmembrane region" description="Helical" evidence="5">
    <location>
        <begin position="55"/>
        <end position="75"/>
    </location>
</feature>
<feature type="transmembrane region" description="Helical" evidence="5">
    <location>
        <begin position="298"/>
        <end position="317"/>
    </location>
</feature>
<accession>A0A4S8PM83</accession>
<dbReference type="InterPro" id="IPR001807">
    <property type="entry name" value="ClC"/>
</dbReference>
<evidence type="ECO:0000313" key="7">
    <source>
        <dbReference type="Proteomes" id="UP000305792"/>
    </source>
</evidence>
<proteinExistence type="predicted"/>
<dbReference type="GO" id="GO:0005886">
    <property type="term" value="C:plasma membrane"/>
    <property type="evidence" value="ECO:0007669"/>
    <property type="project" value="TreeGrafter"/>
</dbReference>
<dbReference type="OrthoDB" id="2729535at2"/>
<comment type="subcellular location">
    <subcellularLocation>
        <location evidence="1">Membrane</location>
        <topology evidence="1">Multi-pass membrane protein</topology>
    </subcellularLocation>
</comment>
<keyword evidence="7" id="KW-1185">Reference proteome</keyword>
<feature type="transmembrane region" description="Helical" evidence="5">
    <location>
        <begin position="12"/>
        <end position="34"/>
    </location>
</feature>
<dbReference type="GO" id="GO:0015108">
    <property type="term" value="F:chloride transmembrane transporter activity"/>
    <property type="evidence" value="ECO:0007669"/>
    <property type="project" value="InterPro"/>
</dbReference>
<dbReference type="InterPro" id="IPR050368">
    <property type="entry name" value="ClC-type_chloride_channel"/>
</dbReference>
<gene>
    <name evidence="6" type="ORF">E9998_05580</name>
</gene>
<protein>
    <submittedName>
        <fullName evidence="6">Ion channel protein</fullName>
    </submittedName>
</protein>
<feature type="transmembrane region" description="Helical" evidence="5">
    <location>
        <begin position="122"/>
        <end position="140"/>
    </location>
</feature>
<evidence type="ECO:0000256" key="3">
    <source>
        <dbReference type="ARBA" id="ARBA00022989"/>
    </source>
</evidence>
<evidence type="ECO:0000256" key="2">
    <source>
        <dbReference type="ARBA" id="ARBA00022692"/>
    </source>
</evidence>
<evidence type="ECO:0000256" key="1">
    <source>
        <dbReference type="ARBA" id="ARBA00004141"/>
    </source>
</evidence>
<dbReference type="Gene3D" id="1.10.3080.10">
    <property type="entry name" value="Clc chloride channel"/>
    <property type="match status" value="1"/>
</dbReference>
<reference evidence="6 7" key="1">
    <citation type="journal article" date="2018" name="Int. J. Syst. Evol. Microbiol.">
        <title>Glycomyces paridis sp. nov., isolated from the medicinal plant Paris polyphylla.</title>
        <authorList>
            <person name="Fang X.M."/>
            <person name="Bai J.L."/>
            <person name="Su J."/>
            <person name="Zhao L.L."/>
            <person name="Liu H.Y."/>
            <person name="Ma B.P."/>
            <person name="Zhang Y.Q."/>
            <person name="Yu L.Y."/>
        </authorList>
    </citation>
    <scope>NUCLEOTIDE SEQUENCE [LARGE SCALE GENOMIC DNA]</scope>
    <source>
        <strain evidence="6 7">CPCC 204357</strain>
    </source>
</reference>
<dbReference type="InterPro" id="IPR014743">
    <property type="entry name" value="Cl-channel_core"/>
</dbReference>
<feature type="transmembrane region" description="Helical" evidence="5">
    <location>
        <begin position="370"/>
        <end position="397"/>
    </location>
</feature>
<organism evidence="6 7">
    <name type="scientific">Glycomyces paridis</name>
    <dbReference type="NCBI Taxonomy" id="2126555"/>
    <lineage>
        <taxon>Bacteria</taxon>
        <taxon>Bacillati</taxon>
        <taxon>Actinomycetota</taxon>
        <taxon>Actinomycetes</taxon>
        <taxon>Glycomycetales</taxon>
        <taxon>Glycomycetaceae</taxon>
        <taxon>Glycomyces</taxon>
    </lineage>
</organism>
<keyword evidence="3 5" id="KW-1133">Transmembrane helix</keyword>
<dbReference type="PANTHER" id="PTHR43427">
    <property type="entry name" value="CHLORIDE CHANNEL PROTEIN CLC-E"/>
    <property type="match status" value="1"/>
</dbReference>
<comment type="caution">
    <text evidence="6">The sequence shown here is derived from an EMBL/GenBank/DDBJ whole genome shotgun (WGS) entry which is preliminary data.</text>
</comment>
<dbReference type="PRINTS" id="PR00762">
    <property type="entry name" value="CLCHANNEL"/>
</dbReference>
<dbReference type="NCBIfam" id="NF002971">
    <property type="entry name" value="PRK03655.1"/>
    <property type="match status" value="1"/>
</dbReference>
<dbReference type="EMBL" id="STGX01000003">
    <property type="protein sequence ID" value="THV30845.1"/>
    <property type="molecule type" value="Genomic_DNA"/>
</dbReference>
<dbReference type="AlphaFoldDB" id="A0A4S8PM83"/>
<feature type="transmembrane region" description="Helical" evidence="5">
    <location>
        <begin position="347"/>
        <end position="363"/>
    </location>
</feature>
<dbReference type="SUPFAM" id="SSF81340">
    <property type="entry name" value="Clc chloride channel"/>
    <property type="match status" value="1"/>
</dbReference>
<feature type="transmembrane region" description="Helical" evidence="5">
    <location>
        <begin position="146"/>
        <end position="170"/>
    </location>
</feature>
<feature type="transmembrane region" description="Helical" evidence="5">
    <location>
        <begin position="223"/>
        <end position="246"/>
    </location>
</feature>
<dbReference type="PANTHER" id="PTHR43427:SF9">
    <property type="entry name" value="ION-TRANSPORT PROTEIN YFEO-RELATED"/>
    <property type="match status" value="1"/>
</dbReference>
<keyword evidence="2 5" id="KW-0812">Transmembrane</keyword>
<evidence type="ECO:0000313" key="6">
    <source>
        <dbReference type="EMBL" id="THV30845.1"/>
    </source>
</evidence>
<feature type="transmembrane region" description="Helical" evidence="5">
    <location>
        <begin position="258"/>
        <end position="278"/>
    </location>
</feature>
<sequence>MSRTDVKGLLRLAPLALGMGVVCAVLLIALSELAEALQDLIWTALPEAAGFDSDAAWWLVLVLTVAGAAVGLIVWKWPGGAGADPAAAELVAAPLPMRALPGIAATATIGLAAGVSLGPENPIVAICVAVVCFLGSRLAPKVPGPGWVGIAAAGTIGAMFGTPVAAALTLTESPGGDPDQPLWSKLFAPLLAAGSGALTMQVLGTPVFAVDLPAYTGLAWRDLLTAPAVAAVAALLGLAAAVAFHWSHRAFGLVANPMLRTTIGGLVLGLLAVLGGTITMFKGLDEMKELAAGDHGTGGLLLIVAVKILALVVAATCGFRGGRIFPIVFVGVALGLLWSHVWDGAAPALAVGCAVLGLTLAVTRNGWLSVFMAATVVGDIALLPLLCLAVLPAWLLVANAPQMVIDPAHAHTERTPARAAPAP</sequence>
<dbReference type="Proteomes" id="UP000305792">
    <property type="component" value="Unassembled WGS sequence"/>
</dbReference>
<feature type="transmembrane region" description="Helical" evidence="5">
    <location>
        <begin position="324"/>
        <end position="341"/>
    </location>
</feature>
<dbReference type="CDD" id="cd00400">
    <property type="entry name" value="Voltage_gated_ClC"/>
    <property type="match status" value="1"/>
</dbReference>
<dbReference type="RefSeq" id="WP_136528711.1">
    <property type="nucleotide sequence ID" value="NZ_STGX01000003.1"/>
</dbReference>
<name>A0A4S8PM83_9ACTN</name>
<dbReference type="Pfam" id="PF00654">
    <property type="entry name" value="Voltage_CLC"/>
    <property type="match status" value="1"/>
</dbReference>
<keyword evidence="4 5" id="KW-0472">Membrane</keyword>